<dbReference type="Pfam" id="PF12796">
    <property type="entry name" value="Ank_2"/>
    <property type="match status" value="1"/>
</dbReference>
<evidence type="ECO:0000256" key="1">
    <source>
        <dbReference type="ARBA" id="ARBA00005949"/>
    </source>
</evidence>
<evidence type="ECO:0000256" key="3">
    <source>
        <dbReference type="ARBA" id="ARBA00023043"/>
    </source>
</evidence>
<dbReference type="GO" id="GO:0016567">
    <property type="term" value="P:protein ubiquitination"/>
    <property type="evidence" value="ECO:0007669"/>
    <property type="project" value="TreeGrafter"/>
</dbReference>
<dbReference type="AlphaFoldDB" id="A0A7S0GPA8"/>
<dbReference type="PANTHER" id="PTHR24136:SF15">
    <property type="entry name" value="ANK_REP_REGION DOMAIN-CONTAINING PROTEIN"/>
    <property type="match status" value="1"/>
</dbReference>
<feature type="repeat" description="ANK" evidence="4">
    <location>
        <begin position="63"/>
        <end position="95"/>
    </location>
</feature>
<keyword evidence="3 4" id="KW-0040">ANK repeat</keyword>
<dbReference type="Pfam" id="PF13637">
    <property type="entry name" value="Ank_4"/>
    <property type="match status" value="1"/>
</dbReference>
<evidence type="ECO:0000256" key="4">
    <source>
        <dbReference type="PROSITE-ProRule" id="PRU00023"/>
    </source>
</evidence>
<dbReference type="PANTHER" id="PTHR24136">
    <property type="entry name" value="SOWAH (DROSOPHILA) HOMOLOG"/>
    <property type="match status" value="1"/>
</dbReference>
<dbReference type="PROSITE" id="PS50297">
    <property type="entry name" value="ANK_REP_REGION"/>
    <property type="match status" value="2"/>
</dbReference>
<protein>
    <recommendedName>
        <fullName evidence="7">Ankyrin repeat domain-containing protein</fullName>
    </recommendedName>
</protein>
<dbReference type="EMBL" id="HBEL01053406">
    <property type="protein sequence ID" value="CAD8428282.1"/>
    <property type="molecule type" value="Transcribed_RNA"/>
</dbReference>
<dbReference type="PROSITE" id="PS50088">
    <property type="entry name" value="ANK_REPEAT"/>
    <property type="match status" value="2"/>
</dbReference>
<evidence type="ECO:0000256" key="2">
    <source>
        <dbReference type="ARBA" id="ARBA00022737"/>
    </source>
</evidence>
<comment type="similarity">
    <text evidence="1">Belongs to the ankyrin SOCS box (ASB) family.</text>
</comment>
<feature type="signal peptide" evidence="5">
    <location>
        <begin position="1"/>
        <end position="24"/>
    </location>
</feature>
<keyword evidence="5" id="KW-0732">Signal</keyword>
<dbReference type="GO" id="GO:0045732">
    <property type="term" value="P:positive regulation of protein catabolic process"/>
    <property type="evidence" value="ECO:0007669"/>
    <property type="project" value="TreeGrafter"/>
</dbReference>
<feature type="chain" id="PRO_5031476356" description="Ankyrin repeat domain-containing protein" evidence="5">
    <location>
        <begin position="25"/>
        <end position="192"/>
    </location>
</feature>
<dbReference type="InterPro" id="IPR051573">
    <property type="entry name" value="Ankyrin-SOCS_box_domain"/>
</dbReference>
<reference evidence="6" key="1">
    <citation type="submission" date="2021-01" db="EMBL/GenBank/DDBJ databases">
        <authorList>
            <person name="Corre E."/>
            <person name="Pelletier E."/>
            <person name="Niang G."/>
            <person name="Scheremetjew M."/>
            <person name="Finn R."/>
            <person name="Kale V."/>
            <person name="Holt S."/>
            <person name="Cochrane G."/>
            <person name="Meng A."/>
            <person name="Brown T."/>
            <person name="Cohen L."/>
        </authorList>
    </citation>
    <scope>NUCLEOTIDE SEQUENCE</scope>
    <source>
        <strain evidence="6">CCAP1064/1</strain>
    </source>
</reference>
<evidence type="ECO:0000313" key="6">
    <source>
        <dbReference type="EMBL" id="CAD8428282.1"/>
    </source>
</evidence>
<proteinExistence type="inferred from homology"/>
<dbReference type="Gene3D" id="1.25.40.20">
    <property type="entry name" value="Ankyrin repeat-containing domain"/>
    <property type="match status" value="1"/>
</dbReference>
<dbReference type="InterPro" id="IPR002110">
    <property type="entry name" value="Ankyrin_rpt"/>
</dbReference>
<name>A0A7S0GPA8_9STRA</name>
<accession>A0A7S0GPA8</accession>
<sequence length="192" mass="21192">MMTLRRLSLLLNFLLLTSFHDVNAIEPSDAQMALTAGVKADDPKEIEIALKDGADINLPSPRGGQTPLMQSVLNGQVNAVKYLLSRGADASIGEANGYTPMHGAGFQGRVEIAEILLNHGVDPRHMHEDGYEPIHRACWGSQQRHTDTVHFFIEKAGVNVEEIYDQCTNDEKVKNPGTIKLLKQFRSTSDEL</sequence>
<dbReference type="SUPFAM" id="SSF48403">
    <property type="entry name" value="Ankyrin repeat"/>
    <property type="match status" value="1"/>
</dbReference>
<keyword evidence="2" id="KW-0677">Repeat</keyword>
<dbReference type="InterPro" id="IPR036770">
    <property type="entry name" value="Ankyrin_rpt-contain_sf"/>
</dbReference>
<gene>
    <name evidence="6" type="ORF">PINE0816_LOCUS24452</name>
</gene>
<evidence type="ECO:0000256" key="5">
    <source>
        <dbReference type="SAM" id="SignalP"/>
    </source>
</evidence>
<organism evidence="6">
    <name type="scientific">Proboscia inermis</name>
    <dbReference type="NCBI Taxonomy" id="420281"/>
    <lineage>
        <taxon>Eukaryota</taxon>
        <taxon>Sar</taxon>
        <taxon>Stramenopiles</taxon>
        <taxon>Ochrophyta</taxon>
        <taxon>Bacillariophyta</taxon>
        <taxon>Coscinodiscophyceae</taxon>
        <taxon>Rhizosoleniophycidae</taxon>
        <taxon>Rhizosoleniales</taxon>
        <taxon>Rhizosoleniaceae</taxon>
        <taxon>Proboscia</taxon>
    </lineage>
</organism>
<dbReference type="SMART" id="SM00248">
    <property type="entry name" value="ANK"/>
    <property type="match status" value="4"/>
</dbReference>
<feature type="repeat" description="ANK" evidence="4">
    <location>
        <begin position="96"/>
        <end position="128"/>
    </location>
</feature>
<evidence type="ECO:0008006" key="7">
    <source>
        <dbReference type="Google" id="ProtNLM"/>
    </source>
</evidence>